<dbReference type="EMBL" id="FNGV01000011">
    <property type="protein sequence ID" value="SDM59615.1"/>
    <property type="molecule type" value="Genomic_DNA"/>
</dbReference>
<reference evidence="2" key="1">
    <citation type="submission" date="2016-10" db="EMBL/GenBank/DDBJ databases">
        <authorList>
            <person name="Varghese N."/>
            <person name="Submissions S."/>
        </authorList>
    </citation>
    <scope>NUCLEOTIDE SEQUENCE [LARGE SCALE GENOMIC DNA]</scope>
    <source>
        <strain evidence="2">DSM 19886</strain>
    </source>
</reference>
<keyword evidence="2" id="KW-1185">Reference proteome</keyword>
<sequence>MSFIIIELICSSKIANLDYYKNCKQNVSIKKVYAYSADSHYCVFGIVDF</sequence>
<name>A0A1G9UJ90_9FLAO</name>
<protein>
    <submittedName>
        <fullName evidence="1">Uncharacterized protein</fullName>
    </submittedName>
</protein>
<dbReference type="Proteomes" id="UP000199440">
    <property type="component" value="Unassembled WGS sequence"/>
</dbReference>
<evidence type="ECO:0000313" key="1">
    <source>
        <dbReference type="EMBL" id="SDM59615.1"/>
    </source>
</evidence>
<dbReference type="AlphaFoldDB" id="A0A1G9UJ90"/>
<proteinExistence type="predicted"/>
<accession>A0A1G9UJ90</accession>
<evidence type="ECO:0000313" key="2">
    <source>
        <dbReference type="Proteomes" id="UP000199440"/>
    </source>
</evidence>
<organism evidence="1 2">
    <name type="scientific">Kriegella aquimaris</name>
    <dbReference type="NCBI Taxonomy" id="192904"/>
    <lineage>
        <taxon>Bacteria</taxon>
        <taxon>Pseudomonadati</taxon>
        <taxon>Bacteroidota</taxon>
        <taxon>Flavobacteriia</taxon>
        <taxon>Flavobacteriales</taxon>
        <taxon>Flavobacteriaceae</taxon>
        <taxon>Kriegella</taxon>
    </lineage>
</organism>
<dbReference type="STRING" id="192904.SAMN04488514_11141"/>
<gene>
    <name evidence="1" type="ORF">SAMN04488514_11141</name>
</gene>